<protein>
    <recommendedName>
        <fullName evidence="4">DUF4177 domain-containing protein</fullName>
    </recommendedName>
</protein>
<proteinExistence type="predicted"/>
<accession>U2YEN7</accession>
<dbReference type="eggNOG" id="arCOG03953">
    <property type="taxonomic scope" value="Archaea"/>
</dbReference>
<evidence type="ECO:0000256" key="1">
    <source>
        <dbReference type="SAM" id="MobiDB-lite"/>
    </source>
</evidence>
<dbReference type="Proteomes" id="UP000016986">
    <property type="component" value="Unassembled WGS sequence"/>
</dbReference>
<dbReference type="Pfam" id="PF13783">
    <property type="entry name" value="DUF4177"/>
    <property type="match status" value="1"/>
</dbReference>
<name>U2YEN7_9EURY</name>
<evidence type="ECO:0008006" key="4">
    <source>
        <dbReference type="Google" id="ProtNLM"/>
    </source>
</evidence>
<keyword evidence="3" id="KW-1185">Reference proteome</keyword>
<reference evidence="2 3" key="1">
    <citation type="submission" date="2013-09" db="EMBL/GenBank/DDBJ databases">
        <title>Whole genome sequencing of Halarchaeum acidiphilum strain MH1-52-1.</title>
        <authorList>
            <person name="Shimane Y."/>
            <person name="Minegishi H."/>
            <person name="Nishi S."/>
            <person name="Echigo A."/>
            <person name="Shuto A."/>
            <person name="Konishi M."/>
            <person name="Ito T."/>
            <person name="Ohkuma M."/>
            <person name="Ohta Y."/>
            <person name="Nagano Y."/>
            <person name="Tsubouchi T."/>
            <person name="Mori K."/>
            <person name="Usui K."/>
            <person name="Kamekura M."/>
            <person name="Usami R."/>
            <person name="Takaki Y."/>
            <person name="Hatada Y."/>
        </authorList>
    </citation>
    <scope>NUCLEOTIDE SEQUENCE [LARGE SCALE GENOMIC DNA]</scope>
    <source>
        <strain evidence="2 3">JCM 16109</strain>
    </source>
</reference>
<evidence type="ECO:0000313" key="2">
    <source>
        <dbReference type="EMBL" id="GAD52291.1"/>
    </source>
</evidence>
<comment type="caution">
    <text evidence="2">The sequence shown here is derived from an EMBL/GenBank/DDBJ whole genome shotgun (WGS) entry which is preliminary data.</text>
</comment>
<dbReference type="InterPro" id="IPR025234">
    <property type="entry name" value="YjzH-like"/>
</dbReference>
<dbReference type="OrthoDB" id="318633at2157"/>
<evidence type="ECO:0000313" key="3">
    <source>
        <dbReference type="Proteomes" id="UP000016986"/>
    </source>
</evidence>
<sequence>MQWEYKIVRLDSGSYFRDAESPSEAELNELGADGWELAAAIDSSEVKLGGRGGSTTGLVFKRPVEDGGSDGADGSSTTGQ</sequence>
<dbReference type="AlphaFoldDB" id="U2YEN7"/>
<gene>
    <name evidence="2" type="ORF">MBEHAL_1051</name>
</gene>
<dbReference type="EMBL" id="BATA01000019">
    <property type="protein sequence ID" value="GAD52291.1"/>
    <property type="molecule type" value="Genomic_DNA"/>
</dbReference>
<organism evidence="2 3">
    <name type="scientific">Halarchaeum acidiphilum MH1-52-1</name>
    <dbReference type="NCBI Taxonomy" id="1261545"/>
    <lineage>
        <taxon>Archaea</taxon>
        <taxon>Methanobacteriati</taxon>
        <taxon>Methanobacteriota</taxon>
        <taxon>Stenosarchaea group</taxon>
        <taxon>Halobacteria</taxon>
        <taxon>Halobacteriales</taxon>
        <taxon>Halobacteriaceae</taxon>
    </lineage>
</organism>
<dbReference type="RefSeq" id="WP_020222627.1">
    <property type="nucleotide sequence ID" value="NZ_BANO01000293.1"/>
</dbReference>
<feature type="region of interest" description="Disordered" evidence="1">
    <location>
        <begin position="52"/>
        <end position="80"/>
    </location>
</feature>